<dbReference type="PROSITE" id="PS01117">
    <property type="entry name" value="HTH_MARR_1"/>
    <property type="match status" value="1"/>
</dbReference>
<keyword evidence="3" id="KW-0804">Transcription</keyword>
<dbReference type="Proteomes" id="UP000466863">
    <property type="component" value="Unassembled WGS sequence"/>
</dbReference>
<organism evidence="4 5">
    <name type="scientific">Pseudomonas helleri</name>
    <dbReference type="NCBI Taxonomy" id="1608996"/>
    <lineage>
        <taxon>Bacteria</taxon>
        <taxon>Pseudomonadati</taxon>
        <taxon>Pseudomonadota</taxon>
        <taxon>Gammaproteobacteria</taxon>
        <taxon>Pseudomonadales</taxon>
        <taxon>Pseudomonadaceae</taxon>
        <taxon>Pseudomonas</taxon>
    </lineage>
</organism>
<protein>
    <submittedName>
        <fullName evidence="4">MarR family transcriptional regulator</fullName>
    </submittedName>
</protein>
<dbReference type="GO" id="GO:0006950">
    <property type="term" value="P:response to stress"/>
    <property type="evidence" value="ECO:0007669"/>
    <property type="project" value="TreeGrafter"/>
</dbReference>
<dbReference type="SMART" id="SM00347">
    <property type="entry name" value="HTH_MARR"/>
    <property type="match status" value="1"/>
</dbReference>
<evidence type="ECO:0000313" key="5">
    <source>
        <dbReference type="Proteomes" id="UP000466863"/>
    </source>
</evidence>
<name>A0A6A7ZB44_9PSED</name>
<evidence type="ECO:0000313" key="4">
    <source>
        <dbReference type="EMBL" id="MQU44185.1"/>
    </source>
</evidence>
<dbReference type="RefSeq" id="WP_048391135.1">
    <property type="nucleotide sequence ID" value="NZ_CP181271.1"/>
</dbReference>
<comment type="caution">
    <text evidence="4">The sequence shown here is derived from an EMBL/GenBank/DDBJ whole genome shotgun (WGS) entry which is preliminary data.</text>
</comment>
<dbReference type="PANTHER" id="PTHR33164:SF44">
    <property type="entry name" value="TRANSCRIPTIONAL REGULATORY PROTEIN"/>
    <property type="match status" value="1"/>
</dbReference>
<dbReference type="SUPFAM" id="SSF46785">
    <property type="entry name" value="Winged helix' DNA-binding domain"/>
    <property type="match status" value="1"/>
</dbReference>
<dbReference type="Pfam" id="PF12802">
    <property type="entry name" value="MarR_2"/>
    <property type="match status" value="1"/>
</dbReference>
<dbReference type="PANTHER" id="PTHR33164">
    <property type="entry name" value="TRANSCRIPTIONAL REGULATOR, MARR FAMILY"/>
    <property type="match status" value="1"/>
</dbReference>
<sequence>MLDLKNPTTQRAAMQAFFFGYQAFTAKADEMLARRGLSRVHQRVVFFIAHYPGVSVKELLTLLGVSKQALNTPLRQLIEMDLVVSVVPPSDKRKRLLELTADGVRFEASLRREQVKLLQRVFEQAGEEAVNGWLTINQALGQSRSS</sequence>
<dbReference type="InterPro" id="IPR039422">
    <property type="entry name" value="MarR/SlyA-like"/>
</dbReference>
<dbReference type="InterPro" id="IPR036388">
    <property type="entry name" value="WH-like_DNA-bd_sf"/>
</dbReference>
<proteinExistence type="predicted"/>
<dbReference type="InterPro" id="IPR036390">
    <property type="entry name" value="WH_DNA-bd_sf"/>
</dbReference>
<evidence type="ECO:0000256" key="1">
    <source>
        <dbReference type="ARBA" id="ARBA00023015"/>
    </source>
</evidence>
<dbReference type="GO" id="GO:0003700">
    <property type="term" value="F:DNA-binding transcription factor activity"/>
    <property type="evidence" value="ECO:0007669"/>
    <property type="project" value="InterPro"/>
</dbReference>
<dbReference type="InterPro" id="IPR000835">
    <property type="entry name" value="HTH_MarR-typ"/>
</dbReference>
<keyword evidence="1" id="KW-0805">Transcription regulation</keyword>
<accession>A0A6A7ZB44</accession>
<evidence type="ECO:0000256" key="3">
    <source>
        <dbReference type="ARBA" id="ARBA00023163"/>
    </source>
</evidence>
<dbReference type="PROSITE" id="PS50995">
    <property type="entry name" value="HTH_MARR_2"/>
    <property type="match status" value="1"/>
</dbReference>
<reference evidence="4 5" key="1">
    <citation type="submission" date="2019-10" db="EMBL/GenBank/DDBJ databases">
        <title>Evaluation of single-gene subtyping targets for Pseudomonas.</title>
        <authorList>
            <person name="Reichler S.J."/>
            <person name="Orsi R.H."/>
            <person name="Wiedmann M."/>
            <person name="Martin N.H."/>
            <person name="Murphy S.I."/>
        </authorList>
    </citation>
    <scope>NUCLEOTIDE SEQUENCE [LARGE SCALE GENOMIC DNA]</scope>
    <source>
        <strain evidence="4 5">FSL R10-1876</strain>
    </source>
</reference>
<keyword evidence="2" id="KW-0238">DNA-binding</keyword>
<dbReference type="AlphaFoldDB" id="A0A6A7ZB44"/>
<dbReference type="Gene3D" id="1.10.10.10">
    <property type="entry name" value="Winged helix-like DNA-binding domain superfamily/Winged helix DNA-binding domain"/>
    <property type="match status" value="1"/>
</dbReference>
<dbReference type="InterPro" id="IPR023187">
    <property type="entry name" value="Tscrpt_reg_MarR-type_CS"/>
</dbReference>
<dbReference type="GO" id="GO:0003677">
    <property type="term" value="F:DNA binding"/>
    <property type="evidence" value="ECO:0007669"/>
    <property type="project" value="UniProtKB-KW"/>
</dbReference>
<evidence type="ECO:0000256" key="2">
    <source>
        <dbReference type="ARBA" id="ARBA00023125"/>
    </source>
</evidence>
<dbReference type="EMBL" id="WIVV01000084">
    <property type="protein sequence ID" value="MQU44185.1"/>
    <property type="molecule type" value="Genomic_DNA"/>
</dbReference>
<gene>
    <name evidence="4" type="ORF">GHO28_16970</name>
</gene>